<dbReference type="GO" id="GO:0006893">
    <property type="term" value="P:Golgi to plasma membrane transport"/>
    <property type="evidence" value="ECO:0007669"/>
    <property type="project" value="TreeGrafter"/>
</dbReference>
<feature type="compositionally biased region" description="Basic and acidic residues" evidence="1">
    <location>
        <begin position="351"/>
        <end position="361"/>
    </location>
</feature>
<dbReference type="GO" id="GO:0005802">
    <property type="term" value="C:trans-Golgi network"/>
    <property type="evidence" value="ECO:0007669"/>
    <property type="project" value="TreeGrafter"/>
</dbReference>
<dbReference type="Proteomes" id="UP000243723">
    <property type="component" value="Unassembled WGS sequence"/>
</dbReference>
<dbReference type="EMBL" id="NHZQ01000447">
    <property type="protein sequence ID" value="PSK34397.1"/>
    <property type="molecule type" value="Genomic_DNA"/>
</dbReference>
<feature type="compositionally biased region" description="Acidic residues" evidence="1">
    <location>
        <begin position="338"/>
        <end position="350"/>
    </location>
</feature>
<dbReference type="CDD" id="cd13945">
    <property type="entry name" value="Chs5_N"/>
    <property type="match status" value="1"/>
</dbReference>
<sequence>MLVSLTVGKVDAGVAVLLTEDKRLIEFPSILLPPDITSGSIVDIDVSRNFKSEQIASQKFDSLQEEIYSTFGQATPAPPVLRCRNATQTSVVLEWDPVSIATAELRSLSLYRNGSKAGNIPRDKLSTKISGLQVDHEYTFHLVLRTSAGTFTSERLTVSTQKMTDLTGITITPGIMPQPLRDSLEETINKIGAKLIDTVRIDTTHFVCTEGRGQAWEKALEMNVPVVVPDWLKGCEREGRIVGVRGYYLNADPKLRQVSQMTINTAQNQSQTSLPSATQGESDRVQNLRAETPRIEHTPPTPEQTGKQREKERREEEERRSEPPTPPPKMEAFPDAPTEMEEDSEPEDEGQETHERVKTEEKEIDDDEGSEASEATEKADGDLAAGGAQDNGSAGDGEKGKKNDEEEGGFDEVSL</sequence>
<feature type="region of interest" description="Disordered" evidence="1">
    <location>
        <begin position="266"/>
        <end position="285"/>
    </location>
</feature>
<dbReference type="GO" id="GO:0034044">
    <property type="term" value="C:exomer complex"/>
    <property type="evidence" value="ECO:0007669"/>
    <property type="project" value="TreeGrafter"/>
</dbReference>
<keyword evidence="5" id="KW-1185">Reference proteome</keyword>
<dbReference type="InterPro" id="IPR052827">
    <property type="entry name" value="CHS_Export/Cell_Fusion_Reg"/>
</dbReference>
<dbReference type="Pfam" id="PF16893">
    <property type="entry name" value="fn3_2"/>
    <property type="match status" value="1"/>
</dbReference>
<dbReference type="Pfam" id="PF16892">
    <property type="entry name" value="CHS5_N"/>
    <property type="match status" value="1"/>
</dbReference>
<reference evidence="4 5" key="1">
    <citation type="submission" date="2017-05" db="EMBL/GenBank/DDBJ databases">
        <title>Draft genome sequence of Elsinoe australis.</title>
        <authorList>
            <person name="Cheng Q."/>
        </authorList>
    </citation>
    <scope>NUCLEOTIDE SEQUENCE [LARGE SCALE GENOMIC DNA]</scope>
    <source>
        <strain evidence="4 5">NL1</strain>
    </source>
</reference>
<evidence type="ECO:0000313" key="4">
    <source>
        <dbReference type="EMBL" id="PSK34397.1"/>
    </source>
</evidence>
<name>A0A2P7YEM2_9PEZI</name>
<dbReference type="SUPFAM" id="SSF52113">
    <property type="entry name" value="BRCT domain"/>
    <property type="match status" value="1"/>
</dbReference>
<dbReference type="AlphaFoldDB" id="A0A2P7YEM2"/>
<dbReference type="InterPro" id="IPR003961">
    <property type="entry name" value="FN3_dom"/>
</dbReference>
<dbReference type="InterPro" id="IPR001357">
    <property type="entry name" value="BRCT_dom"/>
</dbReference>
<dbReference type="InterPro" id="IPR031673">
    <property type="entry name" value="Chs5_N"/>
</dbReference>
<dbReference type="PANTHER" id="PTHR47351">
    <property type="entry name" value="CHITIN BIOSYNTHESIS PROTEIN CHS5"/>
    <property type="match status" value="1"/>
</dbReference>
<feature type="compositionally biased region" description="Polar residues" evidence="1">
    <location>
        <begin position="266"/>
        <end position="280"/>
    </location>
</feature>
<organism evidence="4 5">
    <name type="scientific">Elsinoe australis</name>
    <dbReference type="NCBI Taxonomy" id="40998"/>
    <lineage>
        <taxon>Eukaryota</taxon>
        <taxon>Fungi</taxon>
        <taxon>Dikarya</taxon>
        <taxon>Ascomycota</taxon>
        <taxon>Pezizomycotina</taxon>
        <taxon>Dothideomycetes</taxon>
        <taxon>Dothideomycetidae</taxon>
        <taxon>Myriangiales</taxon>
        <taxon>Elsinoaceae</taxon>
        <taxon>Elsinoe</taxon>
    </lineage>
</organism>
<dbReference type="Pfam" id="PF12738">
    <property type="entry name" value="PTCB-BRCT"/>
    <property type="match status" value="1"/>
</dbReference>
<comment type="caution">
    <text evidence="4">The sequence shown here is derived from an EMBL/GenBank/DDBJ whole genome shotgun (WGS) entry which is preliminary data.</text>
</comment>
<dbReference type="Gene3D" id="3.40.50.10190">
    <property type="entry name" value="BRCT domain"/>
    <property type="match status" value="1"/>
</dbReference>
<dbReference type="InterPro" id="IPR013783">
    <property type="entry name" value="Ig-like_fold"/>
</dbReference>
<proteinExistence type="predicted"/>
<dbReference type="OrthoDB" id="245697at2759"/>
<feature type="compositionally biased region" description="Low complexity" evidence="1">
    <location>
        <begin position="382"/>
        <end position="392"/>
    </location>
</feature>
<dbReference type="SMART" id="SM00060">
    <property type="entry name" value="FN3"/>
    <property type="match status" value="1"/>
</dbReference>
<evidence type="ECO:0000313" key="5">
    <source>
        <dbReference type="Proteomes" id="UP000243723"/>
    </source>
</evidence>
<dbReference type="SMART" id="SM00292">
    <property type="entry name" value="BRCT"/>
    <property type="match status" value="1"/>
</dbReference>
<evidence type="ECO:0000259" key="3">
    <source>
        <dbReference type="PROSITE" id="PS50853"/>
    </source>
</evidence>
<dbReference type="STRING" id="40998.A0A2P7YEM2"/>
<evidence type="ECO:0000256" key="1">
    <source>
        <dbReference type="SAM" id="MobiDB-lite"/>
    </source>
</evidence>
<feature type="compositionally biased region" description="Acidic residues" evidence="1">
    <location>
        <begin position="362"/>
        <end position="371"/>
    </location>
</feature>
<dbReference type="CDD" id="cd17742">
    <property type="entry name" value="BRCT_CHS5_like"/>
    <property type="match status" value="1"/>
</dbReference>
<feature type="compositionally biased region" description="Basic and acidic residues" evidence="1">
    <location>
        <begin position="306"/>
        <end position="322"/>
    </location>
</feature>
<feature type="compositionally biased region" description="Acidic residues" evidence="1">
    <location>
        <begin position="405"/>
        <end position="415"/>
    </location>
</feature>
<dbReference type="SUPFAM" id="SSF49265">
    <property type="entry name" value="Fibronectin type III"/>
    <property type="match status" value="1"/>
</dbReference>
<evidence type="ECO:0000259" key="2">
    <source>
        <dbReference type="PROSITE" id="PS50172"/>
    </source>
</evidence>
<dbReference type="InterPro" id="IPR036420">
    <property type="entry name" value="BRCT_dom_sf"/>
</dbReference>
<dbReference type="GO" id="GO:0000747">
    <property type="term" value="P:conjugation with cellular fusion"/>
    <property type="evidence" value="ECO:0007669"/>
    <property type="project" value="TreeGrafter"/>
</dbReference>
<dbReference type="Gene3D" id="2.60.40.10">
    <property type="entry name" value="Immunoglobulins"/>
    <property type="match status" value="1"/>
</dbReference>
<feature type="region of interest" description="Disordered" evidence="1">
    <location>
        <begin position="290"/>
        <end position="415"/>
    </location>
</feature>
<feature type="domain" description="BRCT" evidence="2">
    <location>
        <begin position="161"/>
        <end position="249"/>
    </location>
</feature>
<dbReference type="PANTHER" id="PTHR47351:SF1">
    <property type="entry name" value="CHITIN BIOSYNTHESIS PROTEIN CHS5"/>
    <property type="match status" value="1"/>
</dbReference>
<dbReference type="GO" id="GO:0046983">
    <property type="term" value="F:protein dimerization activity"/>
    <property type="evidence" value="ECO:0007669"/>
    <property type="project" value="InterPro"/>
</dbReference>
<dbReference type="CDD" id="cd00063">
    <property type="entry name" value="FN3"/>
    <property type="match status" value="1"/>
</dbReference>
<dbReference type="InterPro" id="IPR031669">
    <property type="entry name" value="Fn3_2"/>
</dbReference>
<dbReference type="InterPro" id="IPR036116">
    <property type="entry name" value="FN3_sf"/>
</dbReference>
<feature type="domain" description="Fibronectin type-III" evidence="3">
    <location>
        <begin position="75"/>
        <end position="167"/>
    </location>
</feature>
<dbReference type="PROSITE" id="PS50853">
    <property type="entry name" value="FN3"/>
    <property type="match status" value="1"/>
</dbReference>
<protein>
    <submittedName>
        <fullName evidence="4">Chitin biosynthesis protein CHS5</fullName>
    </submittedName>
</protein>
<gene>
    <name evidence="4" type="ORF">B9Z65_8723</name>
</gene>
<dbReference type="PROSITE" id="PS50172">
    <property type="entry name" value="BRCT"/>
    <property type="match status" value="1"/>
</dbReference>
<dbReference type="Gene3D" id="6.20.120.50">
    <property type="match status" value="1"/>
</dbReference>
<accession>A0A2P7YEM2</accession>